<comment type="caution">
    <text evidence="6">The sequence shown here is derived from an EMBL/GenBank/DDBJ whole genome shotgun (WGS) entry which is preliminary data.</text>
</comment>
<feature type="domain" description="HTH gntR-type" evidence="5">
    <location>
        <begin position="102"/>
        <end position="169"/>
    </location>
</feature>
<proteinExistence type="predicted"/>
<evidence type="ECO:0000256" key="4">
    <source>
        <dbReference type="SAM" id="MobiDB-lite"/>
    </source>
</evidence>
<sequence>MPRKTRRSSITWHPDSSATNGSTTCAAPRKARISCGRCSRSRNNWSPASDGLRSAIWALCPGCGRSQGACHELAHCIQKVSNRKEKASVEDSRRRVLDIKRQPTVHLVADRLREAIIEGHFAIGEPLSEARLAQEFNVSRTPLREVFRILETERLLSSEPYRGVRVFTMDDDETEEITAFRIHIETIALREAARLAKEPLLADLREVTARIEKVVSAGQRDLFAALDTEFHDVFVTHAGNRYVGRAFDLFRWRFAALRHLLKHDEQVLERSCNGHRQIIEMIAQDRIDDACEILGEHIQNGKNRFMQSLKEALPQK</sequence>
<dbReference type="SUPFAM" id="SSF48008">
    <property type="entry name" value="GntR ligand-binding domain-like"/>
    <property type="match status" value="1"/>
</dbReference>
<evidence type="ECO:0000313" key="7">
    <source>
        <dbReference type="Proteomes" id="UP000443843"/>
    </source>
</evidence>
<dbReference type="SMART" id="SM00345">
    <property type="entry name" value="HTH_GNTR"/>
    <property type="match status" value="1"/>
</dbReference>
<dbReference type="InterPro" id="IPR011711">
    <property type="entry name" value="GntR_C"/>
</dbReference>
<keyword evidence="3" id="KW-0804">Transcription</keyword>
<keyword evidence="7" id="KW-1185">Reference proteome</keyword>
<dbReference type="Pfam" id="PF00392">
    <property type="entry name" value="GntR"/>
    <property type="match status" value="1"/>
</dbReference>
<dbReference type="EMBL" id="WNXQ01000008">
    <property type="protein sequence ID" value="MWB79041.1"/>
    <property type="molecule type" value="Genomic_DNA"/>
</dbReference>
<dbReference type="PANTHER" id="PTHR43537:SF51">
    <property type="entry name" value="HTH-TYPE TRANSCRIPTIONAL REGULATOR LGOR-RELATED"/>
    <property type="match status" value="1"/>
</dbReference>
<keyword evidence="2" id="KW-0238">DNA-binding</keyword>
<dbReference type="Gene3D" id="1.10.10.10">
    <property type="entry name" value="Winged helix-like DNA-binding domain superfamily/Winged helix DNA-binding domain"/>
    <property type="match status" value="1"/>
</dbReference>
<evidence type="ECO:0000256" key="1">
    <source>
        <dbReference type="ARBA" id="ARBA00023015"/>
    </source>
</evidence>
<dbReference type="GO" id="GO:0003700">
    <property type="term" value="F:DNA-binding transcription factor activity"/>
    <property type="evidence" value="ECO:0007669"/>
    <property type="project" value="InterPro"/>
</dbReference>
<keyword evidence="1" id="KW-0805">Transcription regulation</keyword>
<dbReference type="PROSITE" id="PS50949">
    <property type="entry name" value="HTH_GNTR"/>
    <property type="match status" value="1"/>
</dbReference>
<evidence type="ECO:0000259" key="5">
    <source>
        <dbReference type="PROSITE" id="PS50949"/>
    </source>
</evidence>
<accession>A0A844W838</accession>
<gene>
    <name evidence="6" type="ORF">GLS40_13460</name>
</gene>
<dbReference type="GO" id="GO:0003677">
    <property type="term" value="F:DNA binding"/>
    <property type="evidence" value="ECO:0007669"/>
    <property type="project" value="UniProtKB-KW"/>
</dbReference>
<dbReference type="InterPro" id="IPR008920">
    <property type="entry name" value="TF_FadR/GntR_C"/>
</dbReference>
<protein>
    <submittedName>
        <fullName evidence="6">FCD domain-containing protein</fullName>
    </submittedName>
</protein>
<dbReference type="InterPro" id="IPR036390">
    <property type="entry name" value="WH_DNA-bd_sf"/>
</dbReference>
<dbReference type="CDD" id="cd07377">
    <property type="entry name" value="WHTH_GntR"/>
    <property type="match status" value="1"/>
</dbReference>
<dbReference type="AlphaFoldDB" id="A0A844W838"/>
<dbReference type="InterPro" id="IPR000524">
    <property type="entry name" value="Tscrpt_reg_HTH_GntR"/>
</dbReference>
<organism evidence="6 7">
    <name type="scientific">Pseudooceanicola pacificus</name>
    <dbReference type="NCBI Taxonomy" id="2676438"/>
    <lineage>
        <taxon>Bacteria</taxon>
        <taxon>Pseudomonadati</taxon>
        <taxon>Pseudomonadota</taxon>
        <taxon>Alphaproteobacteria</taxon>
        <taxon>Rhodobacterales</taxon>
        <taxon>Paracoccaceae</taxon>
        <taxon>Pseudooceanicola</taxon>
    </lineage>
</organism>
<feature type="compositionally biased region" description="Polar residues" evidence="4">
    <location>
        <begin position="8"/>
        <end position="24"/>
    </location>
</feature>
<evidence type="ECO:0000256" key="2">
    <source>
        <dbReference type="ARBA" id="ARBA00023125"/>
    </source>
</evidence>
<evidence type="ECO:0000256" key="3">
    <source>
        <dbReference type="ARBA" id="ARBA00023163"/>
    </source>
</evidence>
<dbReference type="Proteomes" id="UP000443843">
    <property type="component" value="Unassembled WGS sequence"/>
</dbReference>
<name>A0A844W838_9RHOB</name>
<dbReference type="SUPFAM" id="SSF46785">
    <property type="entry name" value="Winged helix' DNA-binding domain"/>
    <property type="match status" value="1"/>
</dbReference>
<dbReference type="InterPro" id="IPR036388">
    <property type="entry name" value="WH-like_DNA-bd_sf"/>
</dbReference>
<dbReference type="Pfam" id="PF07729">
    <property type="entry name" value="FCD"/>
    <property type="match status" value="1"/>
</dbReference>
<dbReference type="PANTHER" id="PTHR43537">
    <property type="entry name" value="TRANSCRIPTIONAL REGULATOR, GNTR FAMILY"/>
    <property type="match status" value="1"/>
</dbReference>
<evidence type="ECO:0000313" key="6">
    <source>
        <dbReference type="EMBL" id="MWB79041.1"/>
    </source>
</evidence>
<dbReference type="Gene3D" id="1.20.120.530">
    <property type="entry name" value="GntR ligand-binding domain-like"/>
    <property type="match status" value="1"/>
</dbReference>
<feature type="region of interest" description="Disordered" evidence="4">
    <location>
        <begin position="1"/>
        <end position="24"/>
    </location>
</feature>
<reference evidence="6 7" key="1">
    <citation type="submission" date="2019-11" db="EMBL/GenBank/DDBJ databases">
        <title>Pseudooceanicola pacifica sp. nov., isolated from deep-sea sediment of the Pacific Ocean.</title>
        <authorList>
            <person name="Lyu L."/>
        </authorList>
    </citation>
    <scope>NUCLEOTIDE SEQUENCE [LARGE SCALE GENOMIC DNA]</scope>
    <source>
        <strain evidence="6 7">216_PA32_1</strain>
    </source>
</reference>
<dbReference type="SMART" id="SM00895">
    <property type="entry name" value="FCD"/>
    <property type="match status" value="1"/>
</dbReference>